<protein>
    <recommendedName>
        <fullName evidence="7">Lipase domain-containing protein</fullName>
    </recommendedName>
</protein>
<dbReference type="EMBL" id="JAINUF010000002">
    <property type="protein sequence ID" value="KAJ8374662.1"/>
    <property type="molecule type" value="Genomic_DNA"/>
</dbReference>
<keyword evidence="9" id="KW-1185">Reference proteome</keyword>
<dbReference type="GO" id="GO:0034185">
    <property type="term" value="F:apolipoprotein binding"/>
    <property type="evidence" value="ECO:0007669"/>
    <property type="project" value="TreeGrafter"/>
</dbReference>
<comment type="similarity">
    <text evidence="2 5">Belongs to the AB hydrolase superfamily. Lipase family.</text>
</comment>
<dbReference type="OrthoDB" id="199913at2759"/>
<evidence type="ECO:0000256" key="6">
    <source>
        <dbReference type="SAM" id="SignalP"/>
    </source>
</evidence>
<dbReference type="InterPro" id="IPR002330">
    <property type="entry name" value="Lipo_Lipase"/>
</dbReference>
<dbReference type="GO" id="GO:0034372">
    <property type="term" value="P:very-low-density lipoprotein particle remodeling"/>
    <property type="evidence" value="ECO:0007669"/>
    <property type="project" value="TreeGrafter"/>
</dbReference>
<dbReference type="InterPro" id="IPR029058">
    <property type="entry name" value="AB_hydrolase_fold"/>
</dbReference>
<comment type="caution">
    <text evidence="8">The sequence shown here is derived from an EMBL/GenBank/DDBJ whole genome shotgun (WGS) entry which is preliminary data.</text>
</comment>
<keyword evidence="6" id="KW-0732">Signal</keyword>
<dbReference type="GO" id="GO:0004465">
    <property type="term" value="F:lipoprotein lipase activity"/>
    <property type="evidence" value="ECO:0007669"/>
    <property type="project" value="InterPro"/>
</dbReference>
<dbReference type="PANTHER" id="PTHR11610">
    <property type="entry name" value="LIPASE"/>
    <property type="match status" value="1"/>
</dbReference>
<evidence type="ECO:0000256" key="2">
    <source>
        <dbReference type="ARBA" id="ARBA00010701"/>
    </source>
</evidence>
<dbReference type="AlphaFoldDB" id="A0A9Q1G3A9"/>
<feature type="signal peptide" evidence="6">
    <location>
        <begin position="1"/>
        <end position="23"/>
    </location>
</feature>
<evidence type="ECO:0000313" key="8">
    <source>
        <dbReference type="EMBL" id="KAJ8374662.1"/>
    </source>
</evidence>
<dbReference type="GO" id="GO:0005615">
    <property type="term" value="C:extracellular space"/>
    <property type="evidence" value="ECO:0007669"/>
    <property type="project" value="TreeGrafter"/>
</dbReference>
<dbReference type="Proteomes" id="UP001152622">
    <property type="component" value="Chromosome 2"/>
</dbReference>
<dbReference type="InterPro" id="IPR000734">
    <property type="entry name" value="TAG_lipase"/>
</dbReference>
<accession>A0A9Q1G3A9</accession>
<proteinExistence type="inferred from homology"/>
<dbReference type="PRINTS" id="PR00821">
    <property type="entry name" value="TAGLIPASE"/>
</dbReference>
<name>A0A9Q1G3A9_SYNKA</name>
<reference evidence="8" key="1">
    <citation type="journal article" date="2023" name="Science">
        <title>Genome structures resolve the early diversification of teleost fishes.</title>
        <authorList>
            <person name="Parey E."/>
            <person name="Louis A."/>
            <person name="Montfort J."/>
            <person name="Bouchez O."/>
            <person name="Roques C."/>
            <person name="Iampietro C."/>
            <person name="Lluch J."/>
            <person name="Castinel A."/>
            <person name="Donnadieu C."/>
            <person name="Desvignes T."/>
            <person name="Floi Bucao C."/>
            <person name="Jouanno E."/>
            <person name="Wen M."/>
            <person name="Mejri S."/>
            <person name="Dirks R."/>
            <person name="Jansen H."/>
            <person name="Henkel C."/>
            <person name="Chen W.J."/>
            <person name="Zahm M."/>
            <person name="Cabau C."/>
            <person name="Klopp C."/>
            <person name="Thompson A.W."/>
            <person name="Robinson-Rechavi M."/>
            <person name="Braasch I."/>
            <person name="Lecointre G."/>
            <person name="Bobe J."/>
            <person name="Postlethwait J.H."/>
            <person name="Berthelot C."/>
            <person name="Roest Crollius H."/>
            <person name="Guiguen Y."/>
        </authorList>
    </citation>
    <scope>NUCLEOTIDE SEQUENCE</scope>
    <source>
        <strain evidence="8">WJC10195</strain>
    </source>
</reference>
<evidence type="ECO:0000256" key="5">
    <source>
        <dbReference type="RuleBase" id="RU004262"/>
    </source>
</evidence>
<evidence type="ECO:0000256" key="3">
    <source>
        <dbReference type="ARBA" id="ARBA00022525"/>
    </source>
</evidence>
<evidence type="ECO:0000256" key="1">
    <source>
        <dbReference type="ARBA" id="ARBA00004613"/>
    </source>
</evidence>
<evidence type="ECO:0000313" key="9">
    <source>
        <dbReference type="Proteomes" id="UP001152622"/>
    </source>
</evidence>
<dbReference type="InterPro" id="IPR013818">
    <property type="entry name" value="Lipase"/>
</dbReference>
<dbReference type="PANTHER" id="PTHR11610:SF146">
    <property type="entry name" value="LIPOPROTEIN LIPASE-LIKE"/>
    <property type="match status" value="1"/>
</dbReference>
<evidence type="ECO:0000256" key="4">
    <source>
        <dbReference type="ARBA" id="ARBA00023098"/>
    </source>
</evidence>
<gene>
    <name evidence="8" type="ORF">SKAU_G00052420</name>
</gene>
<dbReference type="GO" id="GO:0016042">
    <property type="term" value="P:lipid catabolic process"/>
    <property type="evidence" value="ECO:0007669"/>
    <property type="project" value="TreeGrafter"/>
</dbReference>
<comment type="subcellular location">
    <subcellularLocation>
        <location evidence="1">Secreted</location>
    </subcellularLocation>
</comment>
<feature type="domain" description="Lipase" evidence="7">
    <location>
        <begin position="47"/>
        <end position="154"/>
    </location>
</feature>
<evidence type="ECO:0000259" key="7">
    <source>
        <dbReference type="Pfam" id="PF00151"/>
    </source>
</evidence>
<dbReference type="PRINTS" id="PR00822">
    <property type="entry name" value="LIPOLIPASE"/>
</dbReference>
<feature type="chain" id="PRO_5040471121" description="Lipase domain-containing protein" evidence="6">
    <location>
        <begin position="24"/>
        <end position="155"/>
    </location>
</feature>
<dbReference type="SUPFAM" id="SSF53474">
    <property type="entry name" value="alpha/beta-Hydrolases"/>
    <property type="match status" value="1"/>
</dbReference>
<sequence length="155" mass="17573">MKRGVYQYFFLFVTSLTVFPVTPLEEELSNSLFDNFLEPIKGLFNKKDGNVAYAKFSLRKPSDPDEDVCYIVPGRPESLSDCDFNTTSKTFLVIHGWTVSGMFESWVAKLVAALYEREHNANVIVVDWLNTAQNHYVVAAQNTKIVGQVVAHFID</sequence>
<organism evidence="8 9">
    <name type="scientific">Synaphobranchus kaupii</name>
    <name type="common">Kaup's arrowtooth eel</name>
    <dbReference type="NCBI Taxonomy" id="118154"/>
    <lineage>
        <taxon>Eukaryota</taxon>
        <taxon>Metazoa</taxon>
        <taxon>Chordata</taxon>
        <taxon>Craniata</taxon>
        <taxon>Vertebrata</taxon>
        <taxon>Euteleostomi</taxon>
        <taxon>Actinopterygii</taxon>
        <taxon>Neopterygii</taxon>
        <taxon>Teleostei</taxon>
        <taxon>Anguilliformes</taxon>
        <taxon>Synaphobranchidae</taxon>
        <taxon>Synaphobranchus</taxon>
    </lineage>
</organism>
<keyword evidence="4" id="KW-0443">Lipid metabolism</keyword>
<keyword evidence="3" id="KW-0964">Secreted</keyword>
<dbReference type="Pfam" id="PF00151">
    <property type="entry name" value="Lipase"/>
    <property type="match status" value="1"/>
</dbReference>
<dbReference type="Gene3D" id="3.40.50.1820">
    <property type="entry name" value="alpha/beta hydrolase"/>
    <property type="match status" value="1"/>
</dbReference>